<dbReference type="PROSITE" id="PS50977">
    <property type="entry name" value="HTH_TETR_2"/>
    <property type="match status" value="1"/>
</dbReference>
<evidence type="ECO:0000256" key="3">
    <source>
        <dbReference type="SAM" id="MobiDB-lite"/>
    </source>
</evidence>
<evidence type="ECO:0000256" key="2">
    <source>
        <dbReference type="PROSITE-ProRule" id="PRU00335"/>
    </source>
</evidence>
<evidence type="ECO:0000313" key="5">
    <source>
        <dbReference type="EMBL" id="MFC3103643.1"/>
    </source>
</evidence>
<keyword evidence="6" id="KW-1185">Reference proteome</keyword>
<dbReference type="SUPFAM" id="SSF46689">
    <property type="entry name" value="Homeodomain-like"/>
    <property type="match status" value="1"/>
</dbReference>
<dbReference type="Gene3D" id="1.10.357.10">
    <property type="entry name" value="Tetracycline Repressor, domain 2"/>
    <property type="match status" value="1"/>
</dbReference>
<feature type="region of interest" description="Disordered" evidence="3">
    <location>
        <begin position="1"/>
        <end position="23"/>
    </location>
</feature>
<reference evidence="6" key="1">
    <citation type="journal article" date="2019" name="Int. J. Syst. Evol. Microbiol.">
        <title>The Global Catalogue of Microorganisms (GCM) 10K type strain sequencing project: providing services to taxonomists for standard genome sequencing and annotation.</title>
        <authorList>
            <consortium name="The Broad Institute Genomics Platform"/>
            <consortium name="The Broad Institute Genome Sequencing Center for Infectious Disease"/>
            <person name="Wu L."/>
            <person name="Ma J."/>
        </authorList>
    </citation>
    <scope>NUCLEOTIDE SEQUENCE [LARGE SCALE GENOMIC DNA]</scope>
    <source>
        <strain evidence="6">KCTC 52640</strain>
    </source>
</reference>
<dbReference type="InterPro" id="IPR001647">
    <property type="entry name" value="HTH_TetR"/>
</dbReference>
<name>A0ABV7ELQ1_9GAMM</name>
<comment type="caution">
    <text evidence="5">The sequence shown here is derived from an EMBL/GenBank/DDBJ whole genome shotgun (WGS) entry which is preliminary data.</text>
</comment>
<dbReference type="PRINTS" id="PR00455">
    <property type="entry name" value="HTHTETR"/>
</dbReference>
<protein>
    <submittedName>
        <fullName evidence="5">TetR/AcrR family transcriptional regulator</fullName>
    </submittedName>
</protein>
<feature type="domain" description="HTH tetR-type" evidence="4">
    <location>
        <begin position="21"/>
        <end position="81"/>
    </location>
</feature>
<dbReference type="Proteomes" id="UP001595462">
    <property type="component" value="Unassembled WGS sequence"/>
</dbReference>
<dbReference type="InterPro" id="IPR036271">
    <property type="entry name" value="Tet_transcr_reg_TetR-rel_C_sf"/>
</dbReference>
<evidence type="ECO:0000313" key="6">
    <source>
        <dbReference type="Proteomes" id="UP001595462"/>
    </source>
</evidence>
<feature type="compositionally biased region" description="Polar residues" evidence="3">
    <location>
        <begin position="1"/>
        <end position="10"/>
    </location>
</feature>
<dbReference type="Pfam" id="PF00440">
    <property type="entry name" value="TetR_N"/>
    <property type="match status" value="1"/>
</dbReference>
<dbReference type="InterPro" id="IPR050109">
    <property type="entry name" value="HTH-type_TetR-like_transc_reg"/>
</dbReference>
<evidence type="ECO:0000256" key="1">
    <source>
        <dbReference type="ARBA" id="ARBA00023125"/>
    </source>
</evidence>
<keyword evidence="1 2" id="KW-0238">DNA-binding</keyword>
<accession>A0ABV7ELQ1</accession>
<organism evidence="5 6">
    <name type="scientific">Salinisphaera aquimarina</name>
    <dbReference type="NCBI Taxonomy" id="2094031"/>
    <lineage>
        <taxon>Bacteria</taxon>
        <taxon>Pseudomonadati</taxon>
        <taxon>Pseudomonadota</taxon>
        <taxon>Gammaproteobacteria</taxon>
        <taxon>Salinisphaerales</taxon>
        <taxon>Salinisphaeraceae</taxon>
        <taxon>Salinisphaera</taxon>
    </lineage>
</organism>
<sequence length="212" mass="24301">MTARPSNTPVTRRRTQAERTEESTRRLIEAAIDLILERGCRGTTLKDVGERAGYSRGLANYRFGSKDGLFLEVVLYSRHQWHVELKRQLGDKRGLDAILTATDAFRHYLASSPRHYRALVLLWYDAVGHPSSLNTRLSAYHDAQLRDVHRWVKQGIEDGTIDPSTDPSGFAASFYSCMFGTVYQWQLMPDRFDLDSVFDNYKFLVKRALKPA</sequence>
<dbReference type="SUPFAM" id="SSF48498">
    <property type="entry name" value="Tetracyclin repressor-like, C-terminal domain"/>
    <property type="match status" value="1"/>
</dbReference>
<evidence type="ECO:0000259" key="4">
    <source>
        <dbReference type="PROSITE" id="PS50977"/>
    </source>
</evidence>
<dbReference type="InterPro" id="IPR009057">
    <property type="entry name" value="Homeodomain-like_sf"/>
</dbReference>
<dbReference type="PANTHER" id="PTHR30055:SF226">
    <property type="entry name" value="HTH-TYPE TRANSCRIPTIONAL REGULATOR PKSA"/>
    <property type="match status" value="1"/>
</dbReference>
<proteinExistence type="predicted"/>
<dbReference type="RefSeq" id="WP_380687864.1">
    <property type="nucleotide sequence ID" value="NZ_JBHRSS010000003.1"/>
</dbReference>
<dbReference type="EMBL" id="JBHRSS010000003">
    <property type="protein sequence ID" value="MFC3103643.1"/>
    <property type="molecule type" value="Genomic_DNA"/>
</dbReference>
<feature type="DNA-binding region" description="H-T-H motif" evidence="2">
    <location>
        <begin position="44"/>
        <end position="63"/>
    </location>
</feature>
<dbReference type="PANTHER" id="PTHR30055">
    <property type="entry name" value="HTH-TYPE TRANSCRIPTIONAL REGULATOR RUTR"/>
    <property type="match status" value="1"/>
</dbReference>
<gene>
    <name evidence="5" type="ORF">ACFOSU_07040</name>
</gene>